<sequence length="161" mass="17416">MRAAWGGVKSLRRIGLGGEHCSAAGAISGVWAGGGDWWTPHGLDAWAFRCGMRERGATAMMVVWVVREDRAHDLGWGWLTGVMGREGGWEALVSRGAEKITTQMGRSQRGLWENMPPAGFSSHSVEAMWRGGDSVQNRWRACGDGRVFRSDNATGGGITVI</sequence>
<dbReference type="OrthoDB" id="784120at2759"/>
<gene>
    <name evidence="1" type="ORF">HPP92_013232</name>
</gene>
<reference evidence="1 2" key="1">
    <citation type="journal article" date="2020" name="Nat. Food">
        <title>A phased Vanilla planifolia genome enables genetic improvement of flavour and production.</title>
        <authorList>
            <person name="Hasing T."/>
            <person name="Tang H."/>
            <person name="Brym M."/>
            <person name="Khazi F."/>
            <person name="Huang T."/>
            <person name="Chambers A.H."/>
        </authorList>
    </citation>
    <scope>NUCLEOTIDE SEQUENCE [LARGE SCALE GENOMIC DNA]</scope>
    <source>
        <tissue evidence="1">Leaf</tissue>
    </source>
</reference>
<organism evidence="1 2">
    <name type="scientific">Vanilla planifolia</name>
    <name type="common">Vanilla</name>
    <dbReference type="NCBI Taxonomy" id="51239"/>
    <lineage>
        <taxon>Eukaryota</taxon>
        <taxon>Viridiplantae</taxon>
        <taxon>Streptophyta</taxon>
        <taxon>Embryophyta</taxon>
        <taxon>Tracheophyta</taxon>
        <taxon>Spermatophyta</taxon>
        <taxon>Magnoliopsida</taxon>
        <taxon>Liliopsida</taxon>
        <taxon>Asparagales</taxon>
        <taxon>Orchidaceae</taxon>
        <taxon>Vanilloideae</taxon>
        <taxon>Vanilleae</taxon>
        <taxon>Vanilla</taxon>
    </lineage>
</organism>
<dbReference type="AlphaFoldDB" id="A0A835QN15"/>
<accession>A0A835QN15</accession>
<comment type="caution">
    <text evidence="1">The sequence shown here is derived from an EMBL/GenBank/DDBJ whole genome shotgun (WGS) entry which is preliminary data.</text>
</comment>
<name>A0A835QN15_VANPL</name>
<dbReference type="Proteomes" id="UP000636800">
    <property type="component" value="Chromosome 6"/>
</dbReference>
<evidence type="ECO:0000313" key="1">
    <source>
        <dbReference type="EMBL" id="KAG0476391.1"/>
    </source>
</evidence>
<evidence type="ECO:0000313" key="2">
    <source>
        <dbReference type="Proteomes" id="UP000636800"/>
    </source>
</evidence>
<proteinExistence type="predicted"/>
<keyword evidence="2" id="KW-1185">Reference proteome</keyword>
<protein>
    <submittedName>
        <fullName evidence="1">Uncharacterized protein</fullName>
    </submittedName>
</protein>
<dbReference type="EMBL" id="JADCNL010000006">
    <property type="protein sequence ID" value="KAG0476391.1"/>
    <property type="molecule type" value="Genomic_DNA"/>
</dbReference>